<reference evidence="11" key="1">
    <citation type="journal article" date="2016" name="Genome Announc.">
        <title>Genome sequences of three species of Hanseniaspora isolated from spontaneous wine fermentations.</title>
        <authorList>
            <person name="Sternes P.R."/>
            <person name="Lee D."/>
            <person name="Kutyna D.R."/>
            <person name="Borneman A.R."/>
        </authorList>
    </citation>
    <scope>NUCLEOTIDE SEQUENCE [LARGE SCALE GENOMIC DNA]</scope>
    <source>
        <strain evidence="11">AWRI3578</strain>
    </source>
</reference>
<evidence type="ECO:0000256" key="1">
    <source>
        <dbReference type="ARBA" id="ARBA00004604"/>
    </source>
</evidence>
<dbReference type="OrthoDB" id="28644at2759"/>
<dbReference type="GO" id="GO:0000463">
    <property type="term" value="P:maturation of LSU-rRNA from tricistronic rRNA transcript (SSU-rRNA, 5.8S rRNA, LSU-rRNA)"/>
    <property type="evidence" value="ECO:0007669"/>
    <property type="project" value="TreeGrafter"/>
</dbReference>
<dbReference type="GO" id="GO:0005730">
    <property type="term" value="C:nucleolus"/>
    <property type="evidence" value="ECO:0007669"/>
    <property type="project" value="UniProtKB-SubCell"/>
</dbReference>
<keyword evidence="5" id="KW-0539">Nucleus</keyword>
<organism evidence="10 11">
    <name type="scientific">Hanseniaspora opuntiae</name>
    <dbReference type="NCBI Taxonomy" id="211096"/>
    <lineage>
        <taxon>Eukaryota</taxon>
        <taxon>Fungi</taxon>
        <taxon>Dikarya</taxon>
        <taxon>Ascomycota</taxon>
        <taxon>Saccharomycotina</taxon>
        <taxon>Saccharomycetes</taxon>
        <taxon>Saccharomycodales</taxon>
        <taxon>Saccharomycodaceae</taxon>
        <taxon>Hanseniaspora</taxon>
    </lineage>
</organism>
<dbReference type="PANTHER" id="PTHR11524">
    <property type="entry name" value="60S RIBOSOMAL PROTEIN L7"/>
    <property type="match status" value="1"/>
</dbReference>
<dbReference type="InterPro" id="IPR036919">
    <property type="entry name" value="Ribo_uL30_ferredoxin-like_sf"/>
</dbReference>
<sequence>MAPINKPVTTKVNGIVMETNPEVLLKKRRRAEETRLEKQQQAAKKLQKQAKQKANKQAKGKFIRAETIVATTLATEREKERIKRINKVEHSKSQGKTEHLASTADYFLKVTENPDYDENSDEADNEELIQEKIKYNGEESLLFVLRIKGPVSVKIPHKPFTVLKLLRLEELNTGVFLKLNDKTFPLLKLISPYIVCGKPSLKSIRSLIQKRSTVMHKKDNIEGEEEEEKEVILNDNNIVEDKLGEYGIVCIDDIIHEISSLSEYFSHCNFFLQPFKLSREVSGFGAISKLKKLESKKKMKGLLSGLSNSGTAPVIQVDIDAFIEKLN</sequence>
<evidence type="ECO:0000313" key="11">
    <source>
        <dbReference type="Proteomes" id="UP000095605"/>
    </source>
</evidence>
<proteinExistence type="inferred from homology"/>
<keyword evidence="3" id="KW-0690">Ribosome biogenesis</keyword>
<dbReference type="GO" id="GO:0003735">
    <property type="term" value="F:structural constituent of ribosome"/>
    <property type="evidence" value="ECO:0007669"/>
    <property type="project" value="TreeGrafter"/>
</dbReference>
<feature type="compositionally biased region" description="Basic residues" evidence="8">
    <location>
        <begin position="45"/>
        <end position="58"/>
    </location>
</feature>
<evidence type="ECO:0000256" key="6">
    <source>
        <dbReference type="ARBA" id="ARBA00037037"/>
    </source>
</evidence>
<gene>
    <name evidence="10" type="ORF">AWRI3578_g1265</name>
</gene>
<dbReference type="GO" id="GO:0022625">
    <property type="term" value="C:cytosolic large ribosomal subunit"/>
    <property type="evidence" value="ECO:0007669"/>
    <property type="project" value="TreeGrafter"/>
</dbReference>
<dbReference type="AlphaFoldDB" id="A0A1E5RSJ5"/>
<evidence type="ECO:0000256" key="4">
    <source>
        <dbReference type="ARBA" id="ARBA00022884"/>
    </source>
</evidence>
<dbReference type="Pfam" id="PF00327">
    <property type="entry name" value="Ribosomal_L30"/>
    <property type="match status" value="1"/>
</dbReference>
<feature type="region of interest" description="Disordered" evidence="8">
    <location>
        <begin position="31"/>
        <end position="58"/>
    </location>
</feature>
<dbReference type="InterPro" id="IPR039699">
    <property type="entry name" value="Ribosomal_uL30"/>
</dbReference>
<keyword evidence="11" id="KW-1185">Reference proteome</keyword>
<dbReference type="CDD" id="cd01657">
    <property type="entry name" value="Ribosomal_L7_archeal_euk"/>
    <property type="match status" value="1"/>
</dbReference>
<dbReference type="GO" id="GO:0003723">
    <property type="term" value="F:RNA binding"/>
    <property type="evidence" value="ECO:0007669"/>
    <property type="project" value="UniProtKB-KW"/>
</dbReference>
<dbReference type="InterPro" id="IPR035808">
    <property type="entry name" value="Ribosomal_uL30_euk_arc"/>
</dbReference>
<accession>A0A1E5RSJ5</accession>
<evidence type="ECO:0000256" key="5">
    <source>
        <dbReference type="ARBA" id="ARBA00023242"/>
    </source>
</evidence>
<comment type="function">
    <text evidence="6">Involved in the biogenesis of the 60S ribosomal subunit. May act as a specificity factor that binds precursor rRNAs and tethers the enzymes that carry out the early 5' to 3' exonucleolytic reactions that generate the mature rRNAs.</text>
</comment>
<comment type="similarity">
    <text evidence="2">Belongs to the universal ribosomal protein uL30 family.</text>
</comment>
<protein>
    <recommendedName>
        <fullName evidence="7">Ribosome biogenesis protein RLP7</fullName>
    </recommendedName>
</protein>
<dbReference type="PANTHER" id="PTHR11524:SF26">
    <property type="entry name" value="RIBOSOME BIOGENESIS PROTEIN RLP7"/>
    <property type="match status" value="1"/>
</dbReference>
<dbReference type="PROSITE" id="PS00634">
    <property type="entry name" value="RIBOSOMAL_L30"/>
    <property type="match status" value="1"/>
</dbReference>
<dbReference type="EMBL" id="LPNL01000003">
    <property type="protein sequence ID" value="OEJ89859.1"/>
    <property type="molecule type" value="Genomic_DNA"/>
</dbReference>
<evidence type="ECO:0000259" key="9">
    <source>
        <dbReference type="Pfam" id="PF00327"/>
    </source>
</evidence>
<evidence type="ECO:0000256" key="8">
    <source>
        <dbReference type="SAM" id="MobiDB-lite"/>
    </source>
</evidence>
<evidence type="ECO:0000256" key="2">
    <source>
        <dbReference type="ARBA" id="ARBA00007594"/>
    </source>
</evidence>
<keyword evidence="4" id="KW-0694">RNA-binding</keyword>
<evidence type="ECO:0000256" key="7">
    <source>
        <dbReference type="ARBA" id="ARBA00039196"/>
    </source>
</evidence>
<evidence type="ECO:0000256" key="3">
    <source>
        <dbReference type="ARBA" id="ARBA00022517"/>
    </source>
</evidence>
<dbReference type="Gene3D" id="3.30.1390.20">
    <property type="entry name" value="Ribosomal protein L30, ferredoxin-like fold domain"/>
    <property type="match status" value="1"/>
</dbReference>
<dbReference type="Proteomes" id="UP000095605">
    <property type="component" value="Unassembled WGS sequence"/>
</dbReference>
<feature type="domain" description="Large ribosomal subunit protein uL30-like ferredoxin-like fold" evidence="9">
    <location>
        <begin position="142"/>
        <end position="194"/>
    </location>
</feature>
<dbReference type="InterPro" id="IPR018038">
    <property type="entry name" value="Ribosomal_uL30_CS"/>
</dbReference>
<comment type="subcellular location">
    <subcellularLocation>
        <location evidence="1">Nucleus</location>
        <location evidence="1">Nucleolus</location>
    </subcellularLocation>
</comment>
<evidence type="ECO:0000313" key="10">
    <source>
        <dbReference type="EMBL" id="OEJ89859.1"/>
    </source>
</evidence>
<comment type="caution">
    <text evidence="10">The sequence shown here is derived from an EMBL/GenBank/DDBJ whole genome shotgun (WGS) entry which is preliminary data.</text>
</comment>
<dbReference type="SUPFAM" id="SSF55129">
    <property type="entry name" value="Ribosomal protein L30p/L7e"/>
    <property type="match status" value="1"/>
</dbReference>
<name>A0A1E5RSJ5_9ASCO</name>
<dbReference type="InterPro" id="IPR016082">
    <property type="entry name" value="Ribosomal_uL30_ferredoxin-like"/>
</dbReference>